<dbReference type="Proteomes" id="UP000296352">
    <property type="component" value="Chromosome"/>
</dbReference>
<accession>A0A4P7QHD5</accession>
<dbReference type="EMBL" id="CP039247">
    <property type="protein sequence ID" value="QCB28234.1"/>
    <property type="molecule type" value="Genomic_DNA"/>
</dbReference>
<dbReference type="SUPFAM" id="SSF46785">
    <property type="entry name" value="Winged helix' DNA-binding domain"/>
    <property type="match status" value="1"/>
</dbReference>
<reference evidence="1 2" key="1">
    <citation type="submission" date="2019-04" db="EMBL/GenBank/DDBJ databases">
        <title>Corynebacterium endometrii sp. nov., isolated from the uterus of a cow with endometritis.</title>
        <authorList>
            <person name="Ballas P."/>
            <person name="Ruckert C."/>
            <person name="Wagener K."/>
            <person name="Drillich M."/>
            <person name="Kaempfer P."/>
            <person name="Busse H.-J."/>
            <person name="Ehling-Schulz M."/>
        </authorList>
    </citation>
    <scope>NUCLEOTIDE SEQUENCE [LARGE SCALE GENOMIC DNA]</scope>
    <source>
        <strain evidence="1 2">LMM-1653</strain>
    </source>
</reference>
<protein>
    <submittedName>
        <fullName evidence="1">Uncharacterized protein</fullName>
    </submittedName>
</protein>
<keyword evidence="2" id="KW-1185">Reference proteome</keyword>
<evidence type="ECO:0000313" key="1">
    <source>
        <dbReference type="EMBL" id="QCB28234.1"/>
    </source>
</evidence>
<dbReference type="AlphaFoldDB" id="A0A4P7QHD5"/>
<dbReference type="RefSeq" id="WP_136140999.1">
    <property type="nucleotide sequence ID" value="NZ_CP039247.1"/>
</dbReference>
<name>A0A4P7QHD5_9CORY</name>
<dbReference type="InterPro" id="IPR036390">
    <property type="entry name" value="WH_DNA-bd_sf"/>
</dbReference>
<dbReference type="KEGG" id="cee:CENDO_04725"/>
<proteinExistence type="predicted"/>
<dbReference type="OrthoDB" id="3399802at2"/>
<sequence length="231" mass="24906">MPRSSTELFPDQLKLSPKQREVLNALQAFPQGAKSAEVAQVLGMHVNTARGHLDELVLRKAVRVVTAPAKGRGRPSLIFQVRVPDSKSIAEEYVSLIGIMAEILADKDELEDWESVKAHTIGRNWAASIRAHGLAPSSPEEARDLLFRKLRDMGFDPVVRSQAGSAGGCIALDLNACPFVAAGIRPSPFLCAIHDGFLSHLVSDESGGRLKLDLHPMMGNGACRVALQTVA</sequence>
<dbReference type="InterPro" id="IPR036388">
    <property type="entry name" value="WH-like_DNA-bd_sf"/>
</dbReference>
<gene>
    <name evidence="1" type="ORF">CENDO_04725</name>
</gene>
<dbReference type="Gene3D" id="1.10.10.10">
    <property type="entry name" value="Winged helix-like DNA-binding domain superfamily/Winged helix DNA-binding domain"/>
    <property type="match status" value="1"/>
</dbReference>
<organism evidence="1 2">
    <name type="scientific">Corynebacterium endometrii</name>
    <dbReference type="NCBI Taxonomy" id="2488819"/>
    <lineage>
        <taxon>Bacteria</taxon>
        <taxon>Bacillati</taxon>
        <taxon>Actinomycetota</taxon>
        <taxon>Actinomycetes</taxon>
        <taxon>Mycobacteriales</taxon>
        <taxon>Corynebacteriaceae</taxon>
        <taxon>Corynebacterium</taxon>
    </lineage>
</organism>
<evidence type="ECO:0000313" key="2">
    <source>
        <dbReference type="Proteomes" id="UP000296352"/>
    </source>
</evidence>